<evidence type="ECO:0000313" key="3">
    <source>
        <dbReference type="Proteomes" id="UP000765509"/>
    </source>
</evidence>
<evidence type="ECO:0000313" key="2">
    <source>
        <dbReference type="EMBL" id="MBW0482463.1"/>
    </source>
</evidence>
<reference evidence="2" key="1">
    <citation type="submission" date="2021-03" db="EMBL/GenBank/DDBJ databases">
        <title>Draft genome sequence of rust myrtle Austropuccinia psidii MF-1, a brazilian biotype.</title>
        <authorList>
            <person name="Quecine M.C."/>
            <person name="Pachon D.M.R."/>
            <person name="Bonatelli M.L."/>
            <person name="Correr F.H."/>
            <person name="Franceschini L.M."/>
            <person name="Leite T.F."/>
            <person name="Margarido G.R.A."/>
            <person name="Almeida C.A."/>
            <person name="Ferrarezi J.A."/>
            <person name="Labate C.A."/>
        </authorList>
    </citation>
    <scope>NUCLEOTIDE SEQUENCE</scope>
    <source>
        <strain evidence="2">MF-1</strain>
    </source>
</reference>
<feature type="compositionally biased region" description="Polar residues" evidence="1">
    <location>
        <begin position="87"/>
        <end position="97"/>
    </location>
</feature>
<proteinExistence type="predicted"/>
<evidence type="ECO:0000256" key="1">
    <source>
        <dbReference type="SAM" id="MobiDB-lite"/>
    </source>
</evidence>
<comment type="caution">
    <text evidence="2">The sequence shown here is derived from an EMBL/GenBank/DDBJ whole genome shotgun (WGS) entry which is preliminary data.</text>
</comment>
<protein>
    <submittedName>
        <fullName evidence="2">Uncharacterized protein</fullName>
    </submittedName>
</protein>
<organism evidence="2 3">
    <name type="scientific">Austropuccinia psidii MF-1</name>
    <dbReference type="NCBI Taxonomy" id="1389203"/>
    <lineage>
        <taxon>Eukaryota</taxon>
        <taxon>Fungi</taxon>
        <taxon>Dikarya</taxon>
        <taxon>Basidiomycota</taxon>
        <taxon>Pucciniomycotina</taxon>
        <taxon>Pucciniomycetes</taxon>
        <taxon>Pucciniales</taxon>
        <taxon>Sphaerophragmiaceae</taxon>
        <taxon>Austropuccinia</taxon>
    </lineage>
</organism>
<accession>A0A9Q3CEP7</accession>
<keyword evidence="3" id="KW-1185">Reference proteome</keyword>
<dbReference type="EMBL" id="AVOT02006796">
    <property type="protein sequence ID" value="MBW0482463.1"/>
    <property type="molecule type" value="Genomic_DNA"/>
</dbReference>
<gene>
    <name evidence="2" type="ORF">O181_022178</name>
</gene>
<feature type="region of interest" description="Disordered" evidence="1">
    <location>
        <begin position="47"/>
        <end position="97"/>
    </location>
</feature>
<feature type="compositionally biased region" description="Polar residues" evidence="1">
    <location>
        <begin position="52"/>
        <end position="64"/>
    </location>
</feature>
<name>A0A9Q3CEP7_9BASI</name>
<sequence length="181" mass="20528">MYLSSSVFEDNPTEENQTTVERFVEETFPSSPTQIFIKKKKANKLQFPGPTIQDSEGSQYSIQSDGAGLRGSIDPSKAKSKGKIPSGTESTQGSALSQRLVPAMPMISEPELEPSISNSNRYKYIQRAPIEIQMSQYMQYYTVYKDKDWEILPQIHQGVMSSWLILKKFLKDKEIVRYSNG</sequence>
<dbReference type="Proteomes" id="UP000765509">
    <property type="component" value="Unassembled WGS sequence"/>
</dbReference>
<dbReference type="AlphaFoldDB" id="A0A9Q3CEP7"/>